<reference evidence="2 3" key="1">
    <citation type="submission" date="2023-03" db="EMBL/GenBank/DDBJ databases">
        <title>Draft genome sequence of Streptomyces sp. RB6PN23 isolated from peat swamp forest in Thailand.</title>
        <authorList>
            <person name="Klaysubun C."/>
            <person name="Duangmal K."/>
        </authorList>
    </citation>
    <scope>NUCLEOTIDE SEQUENCE [LARGE SCALE GENOMIC DNA]</scope>
    <source>
        <strain evidence="2 3">RB6PN23</strain>
    </source>
</reference>
<evidence type="ECO:0000313" key="3">
    <source>
        <dbReference type="Proteomes" id="UP001216579"/>
    </source>
</evidence>
<evidence type="ECO:0000313" key="2">
    <source>
        <dbReference type="EMBL" id="MDF3293629.1"/>
    </source>
</evidence>
<evidence type="ECO:0000256" key="1">
    <source>
        <dbReference type="SAM" id="MobiDB-lite"/>
    </source>
</evidence>
<comment type="caution">
    <text evidence="2">The sequence shown here is derived from an EMBL/GenBank/DDBJ whole genome shotgun (WGS) entry which is preliminary data.</text>
</comment>
<proteinExistence type="predicted"/>
<gene>
    <name evidence="2" type="ORF">P3G67_31320</name>
</gene>
<accession>A0ABT5ZUY0</accession>
<dbReference type="Proteomes" id="UP001216579">
    <property type="component" value="Unassembled WGS sequence"/>
</dbReference>
<sequence length="208" mass="21102">MNAARIAAPRRADLGRPGLRRALPLPRLALPACAVLALLAGCASHPSSTDGNGDAASTVHRLGAVPIPSQPAGQATPTADEHHLQLVAMGAPIRAQLPGVTALVVASGPVEDLPSASGKVLDHAKGTITVTVSQATGPLTVKAGDFSSRDEQGKDISLTPTGPTAVTAASGKSANLVLSGTYHSGAAQLTWRHDGKVVAIWDFNIELD</sequence>
<feature type="region of interest" description="Disordered" evidence="1">
    <location>
        <begin position="143"/>
        <end position="165"/>
    </location>
</feature>
<name>A0ABT5ZUY0_9ACTN</name>
<protein>
    <recommendedName>
        <fullName evidence="4">Lipoprotein</fullName>
    </recommendedName>
</protein>
<keyword evidence="3" id="KW-1185">Reference proteome</keyword>
<dbReference type="RefSeq" id="WP_269854681.1">
    <property type="nucleotide sequence ID" value="NZ_JARJBC010000028.1"/>
</dbReference>
<dbReference type="EMBL" id="JARJBC010000028">
    <property type="protein sequence ID" value="MDF3293629.1"/>
    <property type="molecule type" value="Genomic_DNA"/>
</dbReference>
<evidence type="ECO:0008006" key="4">
    <source>
        <dbReference type="Google" id="ProtNLM"/>
    </source>
</evidence>
<organism evidence="2 3">
    <name type="scientific">Streptomyces silvisoli</name>
    <dbReference type="NCBI Taxonomy" id="3034235"/>
    <lineage>
        <taxon>Bacteria</taxon>
        <taxon>Bacillati</taxon>
        <taxon>Actinomycetota</taxon>
        <taxon>Actinomycetes</taxon>
        <taxon>Kitasatosporales</taxon>
        <taxon>Streptomycetaceae</taxon>
        <taxon>Streptomyces</taxon>
    </lineage>
</organism>